<keyword evidence="1" id="KW-1133">Transmembrane helix</keyword>
<reference evidence="3" key="1">
    <citation type="submission" date="2011-04" db="EMBL/GenBank/DDBJ databases">
        <title>Genome sequence of Solibacillus silvestris StLB046.</title>
        <authorList>
            <person name="Morohoshi T."/>
            <person name="Someya N."/>
            <person name="Ikeda T."/>
        </authorList>
    </citation>
    <scope>NUCLEOTIDE SEQUENCE [LARGE SCALE GENOMIC DNA]</scope>
    <source>
        <strain evidence="3">StLB046</strain>
    </source>
</reference>
<reference evidence="2 3" key="2">
    <citation type="journal article" date="2012" name="J. Biosci. Bioeng.">
        <title>Complete genome sequence and characterization of the N-acylhomoserine lactone-degrading gene of the potato leaf-associated Solibacillus silvestris.</title>
        <authorList>
            <person name="Morohoshi T."/>
            <person name="Tominaga Y."/>
            <person name="Someya N."/>
            <person name="Ikeda T."/>
        </authorList>
    </citation>
    <scope>NUCLEOTIDE SEQUENCE [LARGE SCALE GENOMIC DNA]</scope>
    <source>
        <strain evidence="2 3">StLB046</strain>
    </source>
</reference>
<dbReference type="RefSeq" id="WP_014823690.1">
    <property type="nucleotide sequence ID" value="NC_018065.1"/>
</dbReference>
<feature type="transmembrane region" description="Helical" evidence="1">
    <location>
        <begin position="67"/>
        <end position="91"/>
    </location>
</feature>
<dbReference type="Proteomes" id="UP000006691">
    <property type="component" value="Chromosome"/>
</dbReference>
<sequence length="93" mass="10788">MKKSKWAKGITFIIIVLLIVLYWNIDSSEKNQTDWLLPIISISEALLIVNIALLIQWQRNYEKDNSWSYEFIIFVLSLSIGALAWVSGLLINF</sequence>
<name>F2F0W8_SOLSS</name>
<organism evidence="2 3">
    <name type="scientific">Solibacillus silvestris (strain StLB046)</name>
    <name type="common">Bacillus silvestris</name>
    <dbReference type="NCBI Taxonomy" id="1002809"/>
    <lineage>
        <taxon>Bacteria</taxon>
        <taxon>Bacillati</taxon>
        <taxon>Bacillota</taxon>
        <taxon>Bacilli</taxon>
        <taxon>Bacillales</taxon>
        <taxon>Caryophanaceae</taxon>
        <taxon>Solibacillus</taxon>
    </lineage>
</organism>
<evidence type="ECO:0000313" key="3">
    <source>
        <dbReference type="Proteomes" id="UP000006691"/>
    </source>
</evidence>
<dbReference type="EMBL" id="AP012157">
    <property type="protein sequence ID" value="BAK16362.1"/>
    <property type="molecule type" value="Genomic_DNA"/>
</dbReference>
<keyword evidence="1" id="KW-0472">Membrane</keyword>
<protein>
    <submittedName>
        <fullName evidence="2">Large extracellular alpha-helical protein</fullName>
    </submittedName>
</protein>
<proteinExistence type="predicted"/>
<evidence type="ECO:0000256" key="1">
    <source>
        <dbReference type="SAM" id="Phobius"/>
    </source>
</evidence>
<dbReference type="HOGENOM" id="CLU_2398021_0_0_9"/>
<evidence type="ECO:0000313" key="2">
    <source>
        <dbReference type="EMBL" id="BAK16362.1"/>
    </source>
</evidence>
<keyword evidence="1" id="KW-0812">Transmembrane</keyword>
<dbReference type="KEGG" id="siv:SSIL_1939"/>
<dbReference type="AlphaFoldDB" id="F2F0W8"/>
<gene>
    <name evidence="2" type="ordered locus">SSIL_1939</name>
</gene>
<accession>F2F0W8</accession>
<feature type="transmembrane region" description="Helical" evidence="1">
    <location>
        <begin position="7"/>
        <end position="23"/>
    </location>
</feature>
<keyword evidence="3" id="KW-1185">Reference proteome</keyword>
<feature type="transmembrane region" description="Helical" evidence="1">
    <location>
        <begin position="35"/>
        <end position="55"/>
    </location>
</feature>